<evidence type="ECO:0000256" key="2">
    <source>
        <dbReference type="ARBA" id="ARBA00022576"/>
    </source>
</evidence>
<evidence type="ECO:0000256" key="5">
    <source>
        <dbReference type="ARBA" id="ARBA00022898"/>
    </source>
</evidence>
<feature type="domain" description="Aminotransferase class I/classII large" evidence="7">
    <location>
        <begin position="23"/>
        <end position="160"/>
    </location>
</feature>
<organism evidence="8 9">
    <name type="scientific">Nocardia jinanensis</name>
    <dbReference type="NCBI Taxonomy" id="382504"/>
    <lineage>
        <taxon>Bacteria</taxon>
        <taxon>Bacillati</taxon>
        <taxon>Actinomycetota</taxon>
        <taxon>Actinomycetes</taxon>
        <taxon>Mycobacteriales</taxon>
        <taxon>Nocardiaceae</taxon>
        <taxon>Nocardia</taxon>
    </lineage>
</organism>
<evidence type="ECO:0000256" key="1">
    <source>
        <dbReference type="ARBA" id="ARBA00001933"/>
    </source>
</evidence>
<dbReference type="PANTHER" id="PTHR42885">
    <property type="entry name" value="HISTIDINOL-PHOSPHATE AMINOTRANSFERASE-RELATED"/>
    <property type="match status" value="1"/>
</dbReference>
<proteinExistence type="inferred from homology"/>
<sequence>MRAIKTQARHKSCQIRIDRFPTKLVVTRTLSKAFGFAGGRVGYLVAAPVVIDAVRLVRLPYHLSTIAQAAARAALAHSEEILGNIAAIVRERERVRTSLREMGFEVIGSSGNFLLFGRFIDAPRAWARYLDGKVLIRDVGTPHHLRVTIGTNVENERFLEVSAQMRDVRYPLIEPGSATIGR</sequence>
<keyword evidence="2" id="KW-0032">Aminotransferase</keyword>
<reference evidence="8" key="1">
    <citation type="journal article" date="2014" name="Int. J. Syst. Evol. Microbiol.">
        <title>Complete genome sequence of Corynebacterium casei LMG S-19264T (=DSM 44701T), isolated from a smear-ripened cheese.</title>
        <authorList>
            <consortium name="US DOE Joint Genome Institute (JGI-PGF)"/>
            <person name="Walter F."/>
            <person name="Albersmeier A."/>
            <person name="Kalinowski J."/>
            <person name="Ruckert C."/>
        </authorList>
    </citation>
    <scope>NUCLEOTIDE SEQUENCE</scope>
    <source>
        <strain evidence="8">CGMCC 4.3508</strain>
    </source>
</reference>
<dbReference type="Proteomes" id="UP000638263">
    <property type="component" value="Unassembled WGS sequence"/>
</dbReference>
<dbReference type="Pfam" id="PF00155">
    <property type="entry name" value="Aminotran_1_2"/>
    <property type="match status" value="1"/>
</dbReference>
<protein>
    <recommendedName>
        <fullName evidence="7">Aminotransferase class I/classII large domain-containing protein</fullName>
    </recommendedName>
</protein>
<keyword evidence="5 6" id="KW-0663">Pyridoxal phosphate</keyword>
<dbReference type="Gene3D" id="3.90.1150.10">
    <property type="entry name" value="Aspartate Aminotransferase, domain 1"/>
    <property type="match status" value="1"/>
</dbReference>
<keyword evidence="3" id="KW-0028">Amino-acid biosynthesis</keyword>
<evidence type="ECO:0000256" key="6">
    <source>
        <dbReference type="RuleBase" id="RU003693"/>
    </source>
</evidence>
<comment type="similarity">
    <text evidence="6">Belongs to the class-II pyridoxal-phosphate-dependent aminotransferase family.</text>
</comment>
<dbReference type="PANTHER" id="PTHR42885:SF2">
    <property type="entry name" value="HISTIDINOL-PHOSPHATE AMINOTRANSFERASE"/>
    <property type="match status" value="1"/>
</dbReference>
<accession>A0A917RT30</accession>
<comment type="cofactor">
    <cofactor evidence="1 6">
        <name>pyridoxal 5'-phosphate</name>
        <dbReference type="ChEBI" id="CHEBI:597326"/>
    </cofactor>
</comment>
<reference evidence="8" key="2">
    <citation type="submission" date="2020-09" db="EMBL/GenBank/DDBJ databases">
        <authorList>
            <person name="Sun Q."/>
            <person name="Zhou Y."/>
        </authorList>
    </citation>
    <scope>NUCLEOTIDE SEQUENCE</scope>
    <source>
        <strain evidence="8">CGMCC 4.3508</strain>
    </source>
</reference>
<gene>
    <name evidence="8" type="ORF">GCM10011588_48650</name>
</gene>
<dbReference type="InterPro" id="IPR004839">
    <property type="entry name" value="Aminotransferase_I/II_large"/>
</dbReference>
<evidence type="ECO:0000313" key="8">
    <source>
        <dbReference type="EMBL" id="GGL28069.1"/>
    </source>
</evidence>
<dbReference type="InterPro" id="IPR001917">
    <property type="entry name" value="Aminotrans_II_pyridoxalP_BS"/>
</dbReference>
<evidence type="ECO:0000256" key="3">
    <source>
        <dbReference type="ARBA" id="ARBA00022605"/>
    </source>
</evidence>
<keyword evidence="4" id="KW-0808">Transferase</keyword>
<dbReference type="GO" id="GO:0008483">
    <property type="term" value="F:transaminase activity"/>
    <property type="evidence" value="ECO:0007669"/>
    <property type="project" value="UniProtKB-KW"/>
</dbReference>
<dbReference type="GO" id="GO:0008652">
    <property type="term" value="P:amino acid biosynthetic process"/>
    <property type="evidence" value="ECO:0007669"/>
    <property type="project" value="UniProtKB-KW"/>
</dbReference>
<evidence type="ECO:0000256" key="4">
    <source>
        <dbReference type="ARBA" id="ARBA00022679"/>
    </source>
</evidence>
<name>A0A917RT30_9NOCA</name>
<evidence type="ECO:0000259" key="7">
    <source>
        <dbReference type="Pfam" id="PF00155"/>
    </source>
</evidence>
<dbReference type="InterPro" id="IPR015424">
    <property type="entry name" value="PyrdxlP-dep_Trfase"/>
</dbReference>
<dbReference type="SUPFAM" id="SSF53383">
    <property type="entry name" value="PLP-dependent transferases"/>
    <property type="match status" value="1"/>
</dbReference>
<dbReference type="PROSITE" id="PS00599">
    <property type="entry name" value="AA_TRANSFER_CLASS_2"/>
    <property type="match status" value="1"/>
</dbReference>
<dbReference type="GO" id="GO:0030170">
    <property type="term" value="F:pyridoxal phosphate binding"/>
    <property type="evidence" value="ECO:0007669"/>
    <property type="project" value="InterPro"/>
</dbReference>
<keyword evidence="9" id="KW-1185">Reference proteome</keyword>
<dbReference type="InterPro" id="IPR015422">
    <property type="entry name" value="PyrdxlP-dep_Trfase_small"/>
</dbReference>
<evidence type="ECO:0000313" key="9">
    <source>
        <dbReference type="Proteomes" id="UP000638263"/>
    </source>
</evidence>
<dbReference type="EMBL" id="BMMH01000011">
    <property type="protein sequence ID" value="GGL28069.1"/>
    <property type="molecule type" value="Genomic_DNA"/>
</dbReference>
<dbReference type="AlphaFoldDB" id="A0A917RT30"/>
<comment type="caution">
    <text evidence="8">The sequence shown here is derived from an EMBL/GenBank/DDBJ whole genome shotgun (WGS) entry which is preliminary data.</text>
</comment>